<name>A0A432W705_9GAMM</name>
<evidence type="ECO:0000313" key="2">
    <source>
        <dbReference type="EMBL" id="RUO25848.1"/>
    </source>
</evidence>
<evidence type="ECO:0000256" key="1">
    <source>
        <dbReference type="SAM" id="SignalP"/>
    </source>
</evidence>
<proteinExistence type="predicted"/>
<dbReference type="OrthoDB" id="7911392at2"/>
<sequence length="764" mass="87238">MLQRLSLLLGCSLALMACSEPPQTLQFKPDDGEHRRYQMYSETFIEATSSRGSDSERVRTHMFMDYDVEEQSSTYDVLLQPQYIRMRFRRGGFSSLDAPDYRQEELWPLMEGGFTMQVDKQSGEATDFIIHHNIDRMDEDGFDPIRELLQDEFSRPGYGSGITLREGATQQMPAEGPFPEVTLTVKELDDQLVTLLIEGENDEIKLYGYILMERSTGWLKRSTLIVDMPLQDDYVEGTARMVATVLPADWQSGQDLEFLRDAGQSFPIDTSALPDTLDDLELASEAKVFPTSSGSIDDYDDKLSLRYIHDVFDMESLGHIEITDFQALDQNGDVLDLTLHGVNAFTYHYGDDEAMQTGVDVYPLGWTDMATKLEQLAAIEATVQRFPVTYELVELPVEDSETVLEHHGARAILTPADEEGVYYLKLEYTEKAYFGISIDGPSDGSLQYDRAENTPDWLDDGERSLLEVIRQGYYPTTYTLYFADEGPNKVRLMTFLIGDEPVQEKQVRFYDPDAALSNIELEPTSSHYLFSKYPDYANPSRTDFNFQLNSLQNVEPVSFDRPQLYMALSHEQAALCELQQTSDVEEAGRAITWREHDPREQHMHRELSLPQQVVYQLATEDGVREFFYEHEVVLSMSCGGEPEWHALDLELGEQSWLIAVTELLGDDWQDTHSDMVLVDLLRRYRFLDTTDRALTVIPPPGFGNQRRLDLTRLTLDDFVTEEGFLRIAGRVERVEELQASGDAFAREWEHQFPALPSADAAHQD</sequence>
<evidence type="ECO:0000313" key="3">
    <source>
        <dbReference type="Proteomes" id="UP000288293"/>
    </source>
</evidence>
<dbReference type="RefSeq" id="WP_126802666.1">
    <property type="nucleotide sequence ID" value="NZ_PIPL01000001.1"/>
</dbReference>
<dbReference type="EMBL" id="PIPL01000001">
    <property type="protein sequence ID" value="RUO25848.1"/>
    <property type="molecule type" value="Genomic_DNA"/>
</dbReference>
<dbReference type="AlphaFoldDB" id="A0A432W705"/>
<evidence type="ECO:0008006" key="4">
    <source>
        <dbReference type="Google" id="ProtNLM"/>
    </source>
</evidence>
<comment type="caution">
    <text evidence="2">The sequence shown here is derived from an EMBL/GenBank/DDBJ whole genome shotgun (WGS) entry which is preliminary data.</text>
</comment>
<feature type="chain" id="PRO_5019067143" description="Lipoprotein" evidence="1">
    <location>
        <begin position="18"/>
        <end position="764"/>
    </location>
</feature>
<keyword evidence="1" id="KW-0732">Signal</keyword>
<reference evidence="2 3" key="1">
    <citation type="journal article" date="2011" name="Front. Microbiol.">
        <title>Genomic signatures of strain selection and enhancement in Bacillus atrophaeus var. globigii, a historical biowarfare simulant.</title>
        <authorList>
            <person name="Gibbons H.S."/>
            <person name="Broomall S.M."/>
            <person name="McNew L.A."/>
            <person name="Daligault H."/>
            <person name="Chapman C."/>
            <person name="Bruce D."/>
            <person name="Karavis M."/>
            <person name="Krepps M."/>
            <person name="McGregor P.A."/>
            <person name="Hong C."/>
            <person name="Park K.H."/>
            <person name="Akmal A."/>
            <person name="Feldman A."/>
            <person name="Lin J.S."/>
            <person name="Chang W.E."/>
            <person name="Higgs B.W."/>
            <person name="Demirev P."/>
            <person name="Lindquist J."/>
            <person name="Liem A."/>
            <person name="Fochler E."/>
            <person name="Read T.D."/>
            <person name="Tapia R."/>
            <person name="Johnson S."/>
            <person name="Bishop-Lilly K.A."/>
            <person name="Detter C."/>
            <person name="Han C."/>
            <person name="Sozhamannan S."/>
            <person name="Rosenzweig C.N."/>
            <person name="Skowronski E.W."/>
        </authorList>
    </citation>
    <scope>NUCLEOTIDE SEQUENCE [LARGE SCALE GENOMIC DNA]</scope>
    <source>
        <strain evidence="2 3">MLST1</strain>
    </source>
</reference>
<feature type="signal peptide" evidence="1">
    <location>
        <begin position="1"/>
        <end position="17"/>
    </location>
</feature>
<dbReference type="Proteomes" id="UP000288293">
    <property type="component" value="Unassembled WGS sequence"/>
</dbReference>
<keyword evidence="3" id="KW-1185">Reference proteome</keyword>
<organism evidence="2 3">
    <name type="scientific">Aliidiomarina minuta</name>
    <dbReference type="NCBI Taxonomy" id="880057"/>
    <lineage>
        <taxon>Bacteria</taxon>
        <taxon>Pseudomonadati</taxon>
        <taxon>Pseudomonadota</taxon>
        <taxon>Gammaproteobacteria</taxon>
        <taxon>Alteromonadales</taxon>
        <taxon>Idiomarinaceae</taxon>
        <taxon>Aliidiomarina</taxon>
    </lineage>
</organism>
<gene>
    <name evidence="2" type="ORF">CWE09_03715</name>
</gene>
<accession>A0A432W705</accession>
<protein>
    <recommendedName>
        <fullName evidence="4">Lipoprotein</fullName>
    </recommendedName>
</protein>
<dbReference type="PROSITE" id="PS51257">
    <property type="entry name" value="PROKAR_LIPOPROTEIN"/>
    <property type="match status" value="1"/>
</dbReference>